<evidence type="ECO:0000256" key="2">
    <source>
        <dbReference type="ARBA" id="ARBA00022801"/>
    </source>
</evidence>
<dbReference type="PROSITE" id="PS51462">
    <property type="entry name" value="NUDIX"/>
    <property type="match status" value="1"/>
</dbReference>
<dbReference type="Gene3D" id="3.90.79.10">
    <property type="entry name" value="Nucleoside Triphosphate Pyrophosphohydrolase"/>
    <property type="match status" value="1"/>
</dbReference>
<sequence length="174" mass="19536">MSVEGPLYDRDPNAWYAHIAEGNARQARKRVCADVLIRDTAGRMLLVDPRYKPGWDLPGGMAEANEPPHMTARREVHEELGIDLELGRLLCVDWVAPHGPWDDLLAFVFDGGRLVADRVDRIRLQDEELAAFDFCDDELARDRLPPSMSRRVAAASSALSSGEVQYLHDGRTTR</sequence>
<proteinExistence type="predicted"/>
<dbReference type="Proteomes" id="UP000182977">
    <property type="component" value="Chromosome I"/>
</dbReference>
<dbReference type="PROSITE" id="PS00893">
    <property type="entry name" value="NUDIX_BOX"/>
    <property type="match status" value="1"/>
</dbReference>
<dbReference type="GO" id="GO:0016787">
    <property type="term" value="F:hydrolase activity"/>
    <property type="evidence" value="ECO:0007669"/>
    <property type="project" value="UniProtKB-KW"/>
</dbReference>
<name>A0A1H2IW22_9ACTN</name>
<keyword evidence="6" id="KW-1185">Reference proteome</keyword>
<evidence type="ECO:0000256" key="3">
    <source>
        <dbReference type="ARBA" id="ARBA00022842"/>
    </source>
</evidence>
<evidence type="ECO:0000313" key="5">
    <source>
        <dbReference type="EMBL" id="SDU48349.1"/>
    </source>
</evidence>
<evidence type="ECO:0000256" key="1">
    <source>
        <dbReference type="ARBA" id="ARBA00001946"/>
    </source>
</evidence>
<dbReference type="Pfam" id="PF00293">
    <property type="entry name" value="NUDIX"/>
    <property type="match status" value="1"/>
</dbReference>
<accession>A0A1H2IW22</accession>
<dbReference type="OrthoDB" id="4247482at2"/>
<dbReference type="InterPro" id="IPR000086">
    <property type="entry name" value="NUDIX_hydrolase_dom"/>
</dbReference>
<protein>
    <submittedName>
        <fullName evidence="5">ADP-ribose pyrophosphatase YjhB, NUDIX family</fullName>
    </submittedName>
</protein>
<dbReference type="SUPFAM" id="SSF55811">
    <property type="entry name" value="Nudix"/>
    <property type="match status" value="1"/>
</dbReference>
<keyword evidence="2" id="KW-0378">Hydrolase</keyword>
<dbReference type="STRING" id="419479.SAMN04488563_2067"/>
<dbReference type="PANTHER" id="PTHR43046:SF12">
    <property type="entry name" value="GDP-MANNOSE MANNOSYL HYDROLASE"/>
    <property type="match status" value="1"/>
</dbReference>
<gene>
    <name evidence="5" type="ORF">SAMN04488563_2067</name>
</gene>
<dbReference type="InterPro" id="IPR020084">
    <property type="entry name" value="NUDIX_hydrolase_CS"/>
</dbReference>
<dbReference type="AlphaFoldDB" id="A0A1H2IW22"/>
<organism evidence="5 6">
    <name type="scientific">Jiangella alkaliphila</name>
    <dbReference type="NCBI Taxonomy" id="419479"/>
    <lineage>
        <taxon>Bacteria</taxon>
        <taxon>Bacillati</taxon>
        <taxon>Actinomycetota</taxon>
        <taxon>Actinomycetes</taxon>
        <taxon>Jiangellales</taxon>
        <taxon>Jiangellaceae</taxon>
        <taxon>Jiangella</taxon>
    </lineage>
</organism>
<dbReference type="EMBL" id="LT629791">
    <property type="protein sequence ID" value="SDU48349.1"/>
    <property type="molecule type" value="Genomic_DNA"/>
</dbReference>
<comment type="cofactor">
    <cofactor evidence="1">
        <name>Mg(2+)</name>
        <dbReference type="ChEBI" id="CHEBI:18420"/>
    </cofactor>
</comment>
<evidence type="ECO:0000313" key="6">
    <source>
        <dbReference type="Proteomes" id="UP000182977"/>
    </source>
</evidence>
<evidence type="ECO:0000259" key="4">
    <source>
        <dbReference type="PROSITE" id="PS51462"/>
    </source>
</evidence>
<dbReference type="RefSeq" id="WP_046771650.1">
    <property type="nucleotide sequence ID" value="NZ_LBMC01000045.1"/>
</dbReference>
<feature type="domain" description="Nudix hydrolase" evidence="4">
    <location>
        <begin position="27"/>
        <end position="158"/>
    </location>
</feature>
<reference evidence="6" key="1">
    <citation type="submission" date="2016-10" db="EMBL/GenBank/DDBJ databases">
        <authorList>
            <person name="Varghese N."/>
            <person name="Submissions S."/>
        </authorList>
    </citation>
    <scope>NUCLEOTIDE SEQUENCE [LARGE SCALE GENOMIC DNA]</scope>
    <source>
        <strain evidence="6">DSM 45079</strain>
    </source>
</reference>
<dbReference type="InterPro" id="IPR015797">
    <property type="entry name" value="NUDIX_hydrolase-like_dom_sf"/>
</dbReference>
<dbReference type="CDD" id="cd18876">
    <property type="entry name" value="NUDIX_Hydrolase"/>
    <property type="match status" value="1"/>
</dbReference>
<dbReference type="PANTHER" id="PTHR43046">
    <property type="entry name" value="GDP-MANNOSE MANNOSYL HYDROLASE"/>
    <property type="match status" value="1"/>
</dbReference>
<keyword evidence="3" id="KW-0460">Magnesium</keyword>